<dbReference type="RefSeq" id="WP_048469106.1">
    <property type="nucleotide sequence ID" value="NZ_JYNL01000009.1"/>
</dbReference>
<protein>
    <submittedName>
        <fullName evidence="1">Uncharacterized protein</fullName>
    </submittedName>
</protein>
<dbReference type="Proteomes" id="UP000036513">
    <property type="component" value="Unassembled WGS sequence"/>
</dbReference>
<sequence length="87" mass="8615">MMVAVNCATAAALVAEGAICLDADLGLATRDGRSIAIPSVDTHCGAPILVCGSAAAVQAVAQALDDEGLPAWRVVDAGGTHCCRHSA</sequence>
<gene>
    <name evidence="1" type="ORF">MCHLDSM_01132</name>
</gene>
<name>A0A0J6WIU9_9MYCO</name>
<evidence type="ECO:0000313" key="1">
    <source>
        <dbReference type="EMBL" id="KMO82509.1"/>
    </source>
</evidence>
<dbReference type="AlphaFoldDB" id="A0A0J6WIU9"/>
<keyword evidence="2" id="KW-1185">Reference proteome</keyword>
<accession>A0A0J6WIU9</accession>
<evidence type="ECO:0000313" key="2">
    <source>
        <dbReference type="Proteomes" id="UP000036513"/>
    </source>
</evidence>
<comment type="caution">
    <text evidence="1">The sequence shown here is derived from an EMBL/GenBank/DDBJ whole genome shotgun (WGS) entry which is preliminary data.</text>
</comment>
<dbReference type="EMBL" id="JYNL01000009">
    <property type="protein sequence ID" value="KMO82509.1"/>
    <property type="molecule type" value="Genomic_DNA"/>
</dbReference>
<proteinExistence type="predicted"/>
<dbReference type="PATRIC" id="fig|37916.4.peg.1011"/>
<reference evidence="1 2" key="1">
    <citation type="journal article" date="2015" name="Genome Biol. Evol.">
        <title>Characterization of Three Mycobacterium spp. with Potential Use in Bioremediation by Genome Sequencing and Comparative Genomics.</title>
        <authorList>
            <person name="Das S."/>
            <person name="Pettersson B.M."/>
            <person name="Behra P.R."/>
            <person name="Ramesh M."/>
            <person name="Dasgupta S."/>
            <person name="Bhattacharya A."/>
            <person name="Kirsebom L.A."/>
        </authorList>
    </citation>
    <scope>NUCLEOTIDE SEQUENCE [LARGE SCALE GENOMIC DNA]</scope>
    <source>
        <strain evidence="1 2">DSM 43826</strain>
    </source>
</reference>
<organism evidence="1 2">
    <name type="scientific">Mycolicibacterium chlorophenolicum</name>
    <dbReference type="NCBI Taxonomy" id="37916"/>
    <lineage>
        <taxon>Bacteria</taxon>
        <taxon>Bacillati</taxon>
        <taxon>Actinomycetota</taxon>
        <taxon>Actinomycetes</taxon>
        <taxon>Mycobacteriales</taxon>
        <taxon>Mycobacteriaceae</taxon>
        <taxon>Mycolicibacterium</taxon>
    </lineage>
</organism>
<dbReference type="STRING" id="37916.MCHLDSM_01132"/>